<dbReference type="SMART" id="SM00054">
    <property type="entry name" value="EFh"/>
    <property type="match status" value="2"/>
</dbReference>
<reference evidence="8" key="1">
    <citation type="submission" date="2021-02" db="EMBL/GenBank/DDBJ databases">
        <authorList>
            <person name="Nowell W R."/>
        </authorList>
    </citation>
    <scope>NUCLEOTIDE SEQUENCE</scope>
</reference>
<proteinExistence type="inferred from homology"/>
<comment type="similarity">
    <text evidence="1">Belongs to the recoverin family.</text>
</comment>
<dbReference type="PROSITE" id="PS50222">
    <property type="entry name" value="EF_HAND_2"/>
    <property type="match status" value="1"/>
</dbReference>
<dbReference type="PANTHER" id="PTHR23055">
    <property type="entry name" value="CALCIUM BINDING PROTEINS"/>
    <property type="match status" value="1"/>
</dbReference>
<evidence type="ECO:0000256" key="3">
    <source>
        <dbReference type="ARBA" id="ARBA00022723"/>
    </source>
</evidence>
<dbReference type="EMBL" id="CAJOAZ010025221">
    <property type="protein sequence ID" value="CAF4391318.1"/>
    <property type="molecule type" value="Genomic_DNA"/>
</dbReference>
<evidence type="ECO:0000256" key="1">
    <source>
        <dbReference type="ARBA" id="ARBA00006049"/>
    </source>
</evidence>
<keyword evidence="6" id="KW-0449">Lipoprotein</keyword>
<comment type="caution">
    <text evidence="8">The sequence shown here is derived from an EMBL/GenBank/DDBJ whole genome shotgun (WGS) entry which is preliminary data.</text>
</comment>
<evidence type="ECO:0000256" key="2">
    <source>
        <dbReference type="ARBA" id="ARBA00022707"/>
    </source>
</evidence>
<dbReference type="InterPro" id="IPR002048">
    <property type="entry name" value="EF_hand_dom"/>
</dbReference>
<gene>
    <name evidence="8" type="ORF">OXD698_LOCUS50921</name>
</gene>
<dbReference type="Proteomes" id="UP000663844">
    <property type="component" value="Unassembled WGS sequence"/>
</dbReference>
<feature type="domain" description="EF-hand" evidence="7">
    <location>
        <begin position="2"/>
        <end position="37"/>
    </location>
</feature>
<keyword evidence="5" id="KW-0106">Calcium</keyword>
<dbReference type="Gene3D" id="1.10.238.10">
    <property type="entry name" value="EF-hand"/>
    <property type="match status" value="1"/>
</dbReference>
<evidence type="ECO:0000256" key="5">
    <source>
        <dbReference type="ARBA" id="ARBA00022837"/>
    </source>
</evidence>
<keyword evidence="2" id="KW-0519">Myristate</keyword>
<evidence type="ECO:0000256" key="4">
    <source>
        <dbReference type="ARBA" id="ARBA00022737"/>
    </source>
</evidence>
<evidence type="ECO:0000313" key="9">
    <source>
        <dbReference type="Proteomes" id="UP000663844"/>
    </source>
</evidence>
<accession>A0A820NIR6</accession>
<dbReference type="InterPro" id="IPR011992">
    <property type="entry name" value="EF-hand-dom_pair"/>
</dbReference>
<dbReference type="Pfam" id="PF00036">
    <property type="entry name" value="EF-hand_1"/>
    <property type="match status" value="1"/>
</dbReference>
<dbReference type="PANTHER" id="PTHR23055:SF178">
    <property type="entry name" value="NEUROCALCIN HOMOLOG"/>
    <property type="match status" value="1"/>
</dbReference>
<dbReference type="InterPro" id="IPR028846">
    <property type="entry name" value="Recoverin"/>
</dbReference>
<name>A0A820NIR6_9BILA</name>
<evidence type="ECO:0000256" key="6">
    <source>
        <dbReference type="ARBA" id="ARBA00023288"/>
    </source>
</evidence>
<evidence type="ECO:0000259" key="7">
    <source>
        <dbReference type="PROSITE" id="PS50222"/>
    </source>
</evidence>
<dbReference type="GO" id="GO:0005509">
    <property type="term" value="F:calcium ion binding"/>
    <property type="evidence" value="ECO:0007669"/>
    <property type="project" value="InterPro"/>
</dbReference>
<dbReference type="InterPro" id="IPR018247">
    <property type="entry name" value="EF_Hand_1_Ca_BS"/>
</dbReference>
<feature type="non-terminal residue" evidence="8">
    <location>
        <position position="1"/>
    </location>
</feature>
<protein>
    <recommendedName>
        <fullName evidence="7">EF-hand domain-containing protein</fullName>
    </recommendedName>
</protein>
<organism evidence="8 9">
    <name type="scientific">Adineta steineri</name>
    <dbReference type="NCBI Taxonomy" id="433720"/>
    <lineage>
        <taxon>Eukaryota</taxon>
        <taxon>Metazoa</taxon>
        <taxon>Spiralia</taxon>
        <taxon>Gnathifera</taxon>
        <taxon>Rotifera</taxon>
        <taxon>Eurotatoria</taxon>
        <taxon>Bdelloidea</taxon>
        <taxon>Adinetida</taxon>
        <taxon>Adinetidae</taxon>
        <taxon>Adineta</taxon>
    </lineage>
</organism>
<dbReference type="AlphaFoldDB" id="A0A820NIR6"/>
<sequence>GDPKEFCKLAFETIDKDKSGKINFSEFMTAVAVTNSSDSETRLRLIFSVCDYDHSKTIGVGHIVKFIETIQELNNGSSSVNTIEAKSIAEQIMKICNKNRDGVV</sequence>
<keyword evidence="4" id="KW-0677">Repeat</keyword>
<dbReference type="CDD" id="cd00051">
    <property type="entry name" value="EFh"/>
    <property type="match status" value="1"/>
</dbReference>
<dbReference type="PROSITE" id="PS00018">
    <property type="entry name" value="EF_HAND_1"/>
    <property type="match status" value="1"/>
</dbReference>
<dbReference type="SUPFAM" id="SSF47473">
    <property type="entry name" value="EF-hand"/>
    <property type="match status" value="1"/>
</dbReference>
<evidence type="ECO:0000313" key="8">
    <source>
        <dbReference type="EMBL" id="CAF4391318.1"/>
    </source>
</evidence>
<keyword evidence="3" id="KW-0479">Metal-binding</keyword>
<feature type="non-terminal residue" evidence="8">
    <location>
        <position position="104"/>
    </location>
</feature>